<reference evidence="6" key="2">
    <citation type="submission" date="2020-01" db="EMBL/GenBank/DDBJ databases">
        <authorList>
            <person name="Hornung B."/>
        </authorList>
    </citation>
    <scope>NUCLEOTIDE SEQUENCE</scope>
    <source>
        <strain evidence="6">PacBioINE</strain>
    </source>
</reference>
<dbReference type="EMBL" id="CDGJ01000003">
    <property type="protein sequence ID" value="CEJ05889.1"/>
    <property type="molecule type" value="Genomic_DNA"/>
</dbReference>
<organism evidence="6">
    <name type="scientific">Acididesulfobacillus acetoxydans</name>
    <dbReference type="NCBI Taxonomy" id="1561005"/>
    <lineage>
        <taxon>Bacteria</taxon>
        <taxon>Bacillati</taxon>
        <taxon>Bacillota</taxon>
        <taxon>Clostridia</taxon>
        <taxon>Eubacteriales</taxon>
        <taxon>Peptococcaceae</taxon>
        <taxon>Acididesulfobacillus</taxon>
    </lineage>
</organism>
<keyword evidence="3" id="KW-0804">Transcription</keyword>
<dbReference type="PANTHER" id="PTHR30055:SF234">
    <property type="entry name" value="HTH-TYPE TRANSCRIPTIONAL REGULATOR BETI"/>
    <property type="match status" value="1"/>
</dbReference>
<dbReference type="GO" id="GO:0000976">
    <property type="term" value="F:transcription cis-regulatory region binding"/>
    <property type="evidence" value="ECO:0007669"/>
    <property type="project" value="TreeGrafter"/>
</dbReference>
<keyword evidence="1" id="KW-0805">Transcription regulation</keyword>
<accession>A0A8S0Y0C1</accession>
<dbReference type="PRINTS" id="PR00455">
    <property type="entry name" value="HTHTETR"/>
</dbReference>
<feature type="domain" description="HTH tetR-type" evidence="5">
    <location>
        <begin position="3"/>
        <end position="63"/>
    </location>
</feature>
<evidence type="ECO:0000256" key="4">
    <source>
        <dbReference type="PROSITE-ProRule" id="PRU00335"/>
    </source>
</evidence>
<keyword evidence="8" id="KW-1185">Reference proteome</keyword>
<dbReference type="Gene3D" id="1.10.10.60">
    <property type="entry name" value="Homeodomain-like"/>
    <property type="match status" value="1"/>
</dbReference>
<dbReference type="InterPro" id="IPR050109">
    <property type="entry name" value="HTH-type_TetR-like_transc_reg"/>
</dbReference>
<dbReference type="KEGG" id="aacx:DEACI_3830"/>
<dbReference type="Pfam" id="PF17932">
    <property type="entry name" value="TetR_C_24"/>
    <property type="match status" value="1"/>
</dbReference>
<dbReference type="EMBL" id="LR746496">
    <property type="protein sequence ID" value="CAA7603007.1"/>
    <property type="molecule type" value="Genomic_DNA"/>
</dbReference>
<dbReference type="InterPro" id="IPR009057">
    <property type="entry name" value="Homeodomain-like_sf"/>
</dbReference>
<dbReference type="GO" id="GO:0003700">
    <property type="term" value="F:DNA-binding transcription factor activity"/>
    <property type="evidence" value="ECO:0007669"/>
    <property type="project" value="TreeGrafter"/>
</dbReference>
<dbReference type="SUPFAM" id="SSF48498">
    <property type="entry name" value="Tetracyclin repressor-like, C-terminal domain"/>
    <property type="match status" value="1"/>
</dbReference>
<dbReference type="InterPro" id="IPR036271">
    <property type="entry name" value="Tet_transcr_reg_TetR-rel_C_sf"/>
</dbReference>
<evidence type="ECO:0000256" key="1">
    <source>
        <dbReference type="ARBA" id="ARBA00023015"/>
    </source>
</evidence>
<dbReference type="AlphaFoldDB" id="A0A8S0Y0C1"/>
<evidence type="ECO:0000313" key="6">
    <source>
        <dbReference type="EMBL" id="CAA7603007.1"/>
    </source>
</evidence>
<dbReference type="Pfam" id="PF00440">
    <property type="entry name" value="TetR_N"/>
    <property type="match status" value="1"/>
</dbReference>
<dbReference type="Proteomes" id="UP000836597">
    <property type="component" value="Chromosome"/>
</dbReference>
<dbReference type="RefSeq" id="WP_240986291.1">
    <property type="nucleotide sequence ID" value="NZ_CDGJ01000003.1"/>
</dbReference>
<evidence type="ECO:0000256" key="2">
    <source>
        <dbReference type="ARBA" id="ARBA00023125"/>
    </source>
</evidence>
<dbReference type="Gene3D" id="1.10.357.10">
    <property type="entry name" value="Tetracycline Repressor, domain 2"/>
    <property type="match status" value="1"/>
</dbReference>
<evidence type="ECO:0000259" key="5">
    <source>
        <dbReference type="PROSITE" id="PS50977"/>
    </source>
</evidence>
<keyword evidence="2 4" id="KW-0238">DNA-binding</keyword>
<reference evidence="7" key="1">
    <citation type="submission" date="2014-11" db="EMBL/GenBank/DDBJ databases">
        <authorList>
            <person name="Hornung B.V."/>
        </authorList>
    </citation>
    <scope>NUCLEOTIDE SEQUENCE</scope>
    <source>
        <strain evidence="7">INE</strain>
    </source>
</reference>
<evidence type="ECO:0000313" key="8">
    <source>
        <dbReference type="Proteomes" id="UP001071230"/>
    </source>
</evidence>
<evidence type="ECO:0000313" key="7">
    <source>
        <dbReference type="EMBL" id="CEJ05889.1"/>
    </source>
</evidence>
<evidence type="ECO:0000256" key="3">
    <source>
        <dbReference type="ARBA" id="ARBA00023163"/>
    </source>
</evidence>
<dbReference type="SUPFAM" id="SSF46689">
    <property type="entry name" value="Homeodomain-like"/>
    <property type="match status" value="1"/>
</dbReference>
<proteinExistence type="predicted"/>
<dbReference type="InterPro" id="IPR001647">
    <property type="entry name" value="HTH_TetR"/>
</dbReference>
<protein>
    <submittedName>
        <fullName evidence="6">Transcription regulator YcdC, C-terminal</fullName>
    </submittedName>
    <submittedName>
        <fullName evidence="7">Transcriptional regulator, TetR</fullName>
    </submittedName>
</protein>
<gene>
    <name evidence="7" type="ORF">DEACI_0309</name>
    <name evidence="6" type="ORF">DEACI_3830</name>
</gene>
<sequence length="192" mass="21814">MPDLREQAILESSLEVFAAKGFERATMDEIAAKAKVAKGTLFYRYKSKEDLFLHLLKDAVERFTQSVTRACVEMPDGVAKLRKAIELQTRLSYEHPEFAKILLSEVWGKQERQRLFRETLNRYLHLLAEMIEQGIREGKLRRTDSALLSSAIFGMTAAATLHLLLAEQEAQIAATIGELQDYALRGILTESR</sequence>
<name>A0A8S0Y0C1_9FIRM</name>
<dbReference type="PANTHER" id="PTHR30055">
    <property type="entry name" value="HTH-TYPE TRANSCRIPTIONAL REGULATOR RUTR"/>
    <property type="match status" value="1"/>
</dbReference>
<dbReference type="Proteomes" id="UP001071230">
    <property type="component" value="Unassembled WGS sequence"/>
</dbReference>
<feature type="DNA-binding region" description="H-T-H motif" evidence="4">
    <location>
        <begin position="26"/>
        <end position="45"/>
    </location>
</feature>
<dbReference type="InterPro" id="IPR041490">
    <property type="entry name" value="KstR2_TetR_C"/>
</dbReference>
<dbReference type="PROSITE" id="PS50977">
    <property type="entry name" value="HTH_TETR_2"/>
    <property type="match status" value="1"/>
</dbReference>